<sequence>MRRNRSYKGIIFVAIVILIAVGVYGVLNLSMFEKNLPKIVLDSEINWNLKSPIPLKVEDESGVKSLKVILSDQEKSHVLISKEFSTPEKELSFNITFPKNNILNSKKQYTIKVEATDASKWNFFMGNSSVKEAKFKIDTKRPELYILNQSYKIAKGGAAAVVFRASDENMKEVFITTNYGKKFIATPFHKEGYYAAIIAWPATVDDFSADVVAEDLAGNKSVARIRYFLQDRKYKVSKIPLTDRFLDGKILELANQYADDPDSMDKLAKFKFINETLRISNEKKIAEITSKVPEKLLTSFNVKPFYPLKNGAAVASFGDHRYYTYEGNEVSQSWHLGLDLASVSGANIVANNPSVVVFNAENGIYGTNIILYHGFGLYTLYGHCSNSLVNLHDQISPNLDIATTGTSGLALGDHLHFGVLVQGIEVRPEEWMDTKWMKDNIYDILELSKKVIDKK</sequence>
<keyword evidence="2" id="KW-1133">Transmembrane helix</keyword>
<dbReference type="OrthoDB" id="9765786at2"/>
<dbReference type="InterPro" id="IPR050570">
    <property type="entry name" value="Cell_wall_metabolism_enzyme"/>
</dbReference>
<gene>
    <name evidence="4" type="ORF">CIG1485E_0371</name>
</gene>
<feature type="domain" description="M23ase beta-sheet core" evidence="3">
    <location>
        <begin position="335"/>
        <end position="428"/>
    </location>
</feature>
<dbReference type="InterPro" id="IPR011055">
    <property type="entry name" value="Dup_hybrid_motif"/>
</dbReference>
<dbReference type="SUPFAM" id="SSF51261">
    <property type="entry name" value="Duplicated hybrid motif"/>
    <property type="match status" value="1"/>
</dbReference>
<dbReference type="HOGENOM" id="CLU_048239_0_0_7"/>
<proteinExistence type="predicted"/>
<accession>A0A076F7L0</accession>
<dbReference type="RefSeq" id="WP_038453101.1">
    <property type="nucleotide sequence ID" value="NZ_CP009043.1"/>
</dbReference>
<dbReference type="EMBL" id="CP009043">
    <property type="protein sequence ID" value="AII14240.1"/>
    <property type="molecule type" value="Genomic_DNA"/>
</dbReference>
<keyword evidence="5" id="KW-1185">Reference proteome</keyword>
<dbReference type="CDD" id="cd12797">
    <property type="entry name" value="M23_peptidase"/>
    <property type="match status" value="1"/>
</dbReference>
<evidence type="ECO:0000256" key="2">
    <source>
        <dbReference type="SAM" id="Phobius"/>
    </source>
</evidence>
<dbReference type="InterPro" id="IPR016047">
    <property type="entry name" value="M23ase_b-sheet_dom"/>
</dbReference>
<feature type="transmembrane region" description="Helical" evidence="2">
    <location>
        <begin position="7"/>
        <end position="27"/>
    </location>
</feature>
<dbReference type="Pfam" id="PF01551">
    <property type="entry name" value="Peptidase_M23"/>
    <property type="match status" value="1"/>
</dbReference>
<dbReference type="STRING" id="1244531.CIG2463D_0376"/>
<evidence type="ECO:0000256" key="1">
    <source>
        <dbReference type="ARBA" id="ARBA00022729"/>
    </source>
</evidence>
<name>A0A076F7L0_9BACT</name>
<dbReference type="PANTHER" id="PTHR21666:SF289">
    <property type="entry name" value="L-ALA--D-GLU ENDOPEPTIDASE"/>
    <property type="match status" value="1"/>
</dbReference>
<dbReference type="PANTHER" id="PTHR21666">
    <property type="entry name" value="PEPTIDASE-RELATED"/>
    <property type="match status" value="1"/>
</dbReference>
<organism evidence="4 5">
    <name type="scientific">Campylobacter iguaniorum</name>
    <dbReference type="NCBI Taxonomy" id="1244531"/>
    <lineage>
        <taxon>Bacteria</taxon>
        <taxon>Pseudomonadati</taxon>
        <taxon>Campylobacterota</taxon>
        <taxon>Epsilonproteobacteria</taxon>
        <taxon>Campylobacterales</taxon>
        <taxon>Campylobacteraceae</taxon>
        <taxon>Campylobacter</taxon>
    </lineage>
</organism>
<dbReference type="eggNOG" id="COG0739">
    <property type="taxonomic scope" value="Bacteria"/>
</dbReference>
<keyword evidence="2" id="KW-0812">Transmembrane</keyword>
<evidence type="ECO:0000313" key="4">
    <source>
        <dbReference type="EMBL" id="AII14240.1"/>
    </source>
</evidence>
<dbReference type="GO" id="GO:0004222">
    <property type="term" value="F:metalloendopeptidase activity"/>
    <property type="evidence" value="ECO:0007669"/>
    <property type="project" value="TreeGrafter"/>
</dbReference>
<keyword evidence="2" id="KW-0472">Membrane</keyword>
<dbReference type="Proteomes" id="UP000028486">
    <property type="component" value="Chromosome"/>
</dbReference>
<protein>
    <submittedName>
        <fullName evidence="4">Zinc metallopeptidase, M23 family</fullName>
    </submittedName>
</protein>
<dbReference type="Gene3D" id="2.70.70.10">
    <property type="entry name" value="Glucose Permease (Domain IIA)"/>
    <property type="match status" value="1"/>
</dbReference>
<dbReference type="AlphaFoldDB" id="A0A076F7L0"/>
<evidence type="ECO:0000313" key="5">
    <source>
        <dbReference type="Proteomes" id="UP000028486"/>
    </source>
</evidence>
<evidence type="ECO:0000259" key="3">
    <source>
        <dbReference type="Pfam" id="PF01551"/>
    </source>
</evidence>
<keyword evidence="1" id="KW-0732">Signal</keyword>
<dbReference type="KEGG" id="caj:CIG1485E_0371"/>
<reference evidence="5" key="1">
    <citation type="journal article" date="2014" name="Genome Announc.">
        <title>Complete Genome Sequence of Campylobacter iguaniorum Strain 1485ET, Isolated from a Bearded Dragon (Pogona vitticeps).</title>
        <authorList>
            <person name="Gilbert M.J."/>
            <person name="Miller W.G."/>
            <person name="Yee E."/>
            <person name="Kik M."/>
            <person name="Wagenaar J.A."/>
            <person name="Duim B."/>
        </authorList>
    </citation>
    <scope>NUCLEOTIDE SEQUENCE [LARGE SCALE GENOMIC DNA]</scope>
    <source>
        <strain evidence="5">1485E</strain>
    </source>
</reference>